<dbReference type="EMBL" id="BMJB01000002">
    <property type="protein sequence ID" value="GGA76630.1"/>
    <property type="molecule type" value="Genomic_DNA"/>
</dbReference>
<proteinExistence type="predicted"/>
<gene>
    <name evidence="1" type="ORF">GCM10011507_29990</name>
</gene>
<sequence>MKPAILYATTDDGSTLPIIDVTHPAFAVSVSEDDLAEETALFVANAPMRAQMPPDILEALKRSKLGSGLMAGNGSFLTGLNTYLFKLGPAQFREDEYMDRAIAASLPALAIRVRLQDMARFLADGLAAILPNHPKQPIAFINIAGGPAPDVWNALILLQKTHPHLLAGREISLNVLDLDDQGPSFGRRALETLCNTEAPLCGLKVQHQHLSYNWSQTERLPEILSTLRANESACAISSEGGLFEYGSDEEIIANLQQLHAGTPHDAFIAGTVTRDSEVIQAAHGTSAIKTVPRTLEAFRKLADAGGWRIQQVLERPMSYNLTMTKR</sequence>
<comment type="caution">
    <text evidence="1">The sequence shown here is derived from an EMBL/GenBank/DDBJ whole genome shotgun (WGS) entry which is preliminary data.</text>
</comment>
<protein>
    <submittedName>
        <fullName evidence="1">Uncharacterized protein</fullName>
    </submittedName>
</protein>
<evidence type="ECO:0000313" key="1">
    <source>
        <dbReference type="EMBL" id="GGA76630.1"/>
    </source>
</evidence>
<name>A0A916RYI2_9BACT</name>
<dbReference type="RefSeq" id="WP_188760324.1">
    <property type="nucleotide sequence ID" value="NZ_BMJB01000002.1"/>
</dbReference>
<evidence type="ECO:0000313" key="2">
    <source>
        <dbReference type="Proteomes" id="UP000648801"/>
    </source>
</evidence>
<reference evidence="1" key="2">
    <citation type="submission" date="2020-09" db="EMBL/GenBank/DDBJ databases">
        <authorList>
            <person name="Sun Q."/>
            <person name="Zhou Y."/>
        </authorList>
    </citation>
    <scope>NUCLEOTIDE SEQUENCE</scope>
    <source>
        <strain evidence="1">CGMCC 1.15447</strain>
    </source>
</reference>
<dbReference type="Proteomes" id="UP000648801">
    <property type="component" value="Unassembled WGS sequence"/>
</dbReference>
<accession>A0A916RYI2</accession>
<reference evidence="1" key="1">
    <citation type="journal article" date="2014" name="Int. J. Syst. Evol. Microbiol.">
        <title>Complete genome sequence of Corynebacterium casei LMG S-19264T (=DSM 44701T), isolated from a smear-ripened cheese.</title>
        <authorList>
            <consortium name="US DOE Joint Genome Institute (JGI-PGF)"/>
            <person name="Walter F."/>
            <person name="Albersmeier A."/>
            <person name="Kalinowski J."/>
            <person name="Ruckert C."/>
        </authorList>
    </citation>
    <scope>NUCLEOTIDE SEQUENCE</scope>
    <source>
        <strain evidence="1">CGMCC 1.15447</strain>
    </source>
</reference>
<keyword evidence="2" id="KW-1185">Reference proteome</keyword>
<organism evidence="1 2">
    <name type="scientific">Edaphobacter acidisoli</name>
    <dbReference type="NCBI Taxonomy" id="2040573"/>
    <lineage>
        <taxon>Bacteria</taxon>
        <taxon>Pseudomonadati</taxon>
        <taxon>Acidobacteriota</taxon>
        <taxon>Terriglobia</taxon>
        <taxon>Terriglobales</taxon>
        <taxon>Acidobacteriaceae</taxon>
        <taxon>Edaphobacter</taxon>
    </lineage>
</organism>
<dbReference type="AlphaFoldDB" id="A0A916RYI2"/>